<keyword evidence="5" id="KW-1185">Reference proteome</keyword>
<dbReference type="InterPro" id="IPR013154">
    <property type="entry name" value="ADH-like_N"/>
</dbReference>
<gene>
    <name evidence="4" type="ORF">H4696_001604</name>
</gene>
<feature type="domain" description="Enoyl reductase (ER)" evidence="3">
    <location>
        <begin position="10"/>
        <end position="339"/>
    </location>
</feature>
<feature type="region of interest" description="Disordered" evidence="2">
    <location>
        <begin position="46"/>
        <end position="68"/>
    </location>
</feature>
<dbReference type="InterPro" id="IPR036291">
    <property type="entry name" value="NAD(P)-bd_dom_sf"/>
</dbReference>
<sequence>MKAVVYRRHGGPEVLSLTERAVPEPGPGEVRVRIVVSAVNPTDWKARAGARAEPGADVPETVPNQDGAGVVDAVGPDVTGFSAGDRVWVVIAGAYGPGSGTAQEYTVLPAAKLVRLPDGAGFDEGAGLGIPALTAHRALTVAEDGPSRLAPGALEGRTVLVSGGAGAVGNAAIQLGRWAGATVIATVSSDEKAALARTAGAHHVFRYPDPELGARIREVAPDGVDVVVEVAAGVNAKLHTEVLRPRGTVAMYGDDRGTGTVALEFGANVWLNARYQFLVLYTVGEDKLKAGTEDVTAALADGALRVGEDRGVPIHRFSLADTAKAHATSEDGVTGKVLIDVTAP</sequence>
<accession>A0ABR9HUA1</accession>
<proteinExistence type="predicted"/>
<evidence type="ECO:0000259" key="3">
    <source>
        <dbReference type="SMART" id="SM00829"/>
    </source>
</evidence>
<dbReference type="RefSeq" id="WP_086856147.1">
    <property type="nucleotide sequence ID" value="NZ_JADBEG010000001.1"/>
</dbReference>
<dbReference type="EMBL" id="JADBEG010000001">
    <property type="protein sequence ID" value="MBE1494504.1"/>
    <property type="molecule type" value="Genomic_DNA"/>
</dbReference>
<evidence type="ECO:0000313" key="4">
    <source>
        <dbReference type="EMBL" id="MBE1494504.1"/>
    </source>
</evidence>
<dbReference type="GO" id="GO:0003960">
    <property type="term" value="F:quinone reductase (NADPH) activity"/>
    <property type="evidence" value="ECO:0007669"/>
    <property type="project" value="UniProtKB-EC"/>
</dbReference>
<dbReference type="CDD" id="cd08253">
    <property type="entry name" value="zeta_crystallin"/>
    <property type="match status" value="1"/>
</dbReference>
<protein>
    <submittedName>
        <fullName evidence="4">NADPH2:quinone reductase</fullName>
        <ecNumber evidence="4">1.6.5.5</ecNumber>
    </submittedName>
</protein>
<evidence type="ECO:0000313" key="5">
    <source>
        <dbReference type="Proteomes" id="UP000631670"/>
    </source>
</evidence>
<dbReference type="SMART" id="SM00829">
    <property type="entry name" value="PKS_ER"/>
    <property type="match status" value="1"/>
</dbReference>
<comment type="caution">
    <text evidence="4">The sequence shown here is derived from an EMBL/GenBank/DDBJ whole genome shotgun (WGS) entry which is preliminary data.</text>
</comment>
<dbReference type="Gene3D" id="3.90.180.10">
    <property type="entry name" value="Medium-chain alcohol dehydrogenases, catalytic domain"/>
    <property type="match status" value="1"/>
</dbReference>
<dbReference type="Pfam" id="PF00107">
    <property type="entry name" value="ADH_zinc_N"/>
    <property type="match status" value="1"/>
</dbReference>
<name>A0ABR9HUA1_9PSEU</name>
<reference evidence="4 5" key="1">
    <citation type="submission" date="2020-10" db="EMBL/GenBank/DDBJ databases">
        <title>Sequencing the genomes of 1000 actinobacteria strains.</title>
        <authorList>
            <person name="Klenk H.-P."/>
        </authorList>
    </citation>
    <scope>NUCLEOTIDE SEQUENCE [LARGE SCALE GENOMIC DNA]</scope>
    <source>
        <strain evidence="4 5">DSM 44653</strain>
    </source>
</reference>
<dbReference type="InterPro" id="IPR011032">
    <property type="entry name" value="GroES-like_sf"/>
</dbReference>
<keyword evidence="1" id="KW-0521">NADP</keyword>
<organism evidence="4 5">
    <name type="scientific">Amycolatopsis lexingtonensis</name>
    <dbReference type="NCBI Taxonomy" id="218822"/>
    <lineage>
        <taxon>Bacteria</taxon>
        <taxon>Bacillati</taxon>
        <taxon>Actinomycetota</taxon>
        <taxon>Actinomycetes</taxon>
        <taxon>Pseudonocardiales</taxon>
        <taxon>Pseudonocardiaceae</taxon>
        <taxon>Amycolatopsis</taxon>
    </lineage>
</organism>
<keyword evidence="4" id="KW-0560">Oxidoreductase</keyword>
<dbReference type="Pfam" id="PF08240">
    <property type="entry name" value="ADH_N"/>
    <property type="match status" value="1"/>
</dbReference>
<dbReference type="Proteomes" id="UP000631670">
    <property type="component" value="Unassembled WGS sequence"/>
</dbReference>
<dbReference type="InterPro" id="IPR020843">
    <property type="entry name" value="ER"/>
</dbReference>
<evidence type="ECO:0000256" key="1">
    <source>
        <dbReference type="ARBA" id="ARBA00022857"/>
    </source>
</evidence>
<dbReference type="InterPro" id="IPR051603">
    <property type="entry name" value="Zinc-ADH_QOR/CCCR"/>
</dbReference>
<dbReference type="PANTHER" id="PTHR44154">
    <property type="entry name" value="QUINONE OXIDOREDUCTASE"/>
    <property type="match status" value="1"/>
</dbReference>
<dbReference type="Gene3D" id="3.40.50.720">
    <property type="entry name" value="NAD(P)-binding Rossmann-like Domain"/>
    <property type="match status" value="1"/>
</dbReference>
<dbReference type="EC" id="1.6.5.5" evidence="4"/>
<dbReference type="PANTHER" id="PTHR44154:SF1">
    <property type="entry name" value="QUINONE OXIDOREDUCTASE"/>
    <property type="match status" value="1"/>
</dbReference>
<dbReference type="InterPro" id="IPR013149">
    <property type="entry name" value="ADH-like_C"/>
</dbReference>
<dbReference type="SUPFAM" id="SSF51735">
    <property type="entry name" value="NAD(P)-binding Rossmann-fold domains"/>
    <property type="match status" value="1"/>
</dbReference>
<dbReference type="SUPFAM" id="SSF50129">
    <property type="entry name" value="GroES-like"/>
    <property type="match status" value="1"/>
</dbReference>
<evidence type="ECO:0000256" key="2">
    <source>
        <dbReference type="SAM" id="MobiDB-lite"/>
    </source>
</evidence>